<feature type="region of interest" description="Disordered" evidence="5">
    <location>
        <begin position="497"/>
        <end position="521"/>
    </location>
</feature>
<comment type="caution">
    <text evidence="8">The sequence shown here is derived from an EMBL/GenBank/DDBJ whole genome shotgun (WGS) entry which is preliminary data.</text>
</comment>
<sequence>MSNAPPTTSLVHSYGAGPSSPSQQHQQLQPASTGSAQPPASTLNGDPTFESLQQAGKTLDDKLQKDEQWVTVGDRLGNGSSLDYVQVPSAAWAPFQKRRTVQLPDQLFDAYTTTSYCTMGLLSEIERAFVTIDNRLLLWDWADGSSFSTFDELNAVILGVGIVAPRPGVFVDSITHLLVISTTTTITLVGIGFAAPSPGAKKEVTFYLTGLSVPTDGLPFTKIKGAPGGRIFLCTASGEGAPPGTADGDGCLYELAHQSTEGWFVKRCSLNNLTSSSIGNSVMPSFLRSLSAIAPKDHVVDIIPDAERGLLYTLLKNGAIEMFELPSSSPTSRFDGVPRSVVKSGDVLQAARMACKTPALEATELKIVAVQVIGVKEGEKDKVALVAITNTGVRIYFSHQRRFPSYSSYSARVLEVFHVRPPPLASAPPPAPQSSGAYGAPPPPSLPPPSITSEFAFKNIAAAQYTTGGFFLAANNRNEDVGVLFVCAPDHSAAAQAEQTSSTGGSSSALTQSSSTTQQARLSEVPGLLDLSGATWELAEITPASVLPVPSGRTALNELAMQLSAPRREWVVLTASGANVVARMRPVDTLVELLESAGIQGGQGADLGVFSGAYGAIQTLSMLLSIAAGNQRLTLSTPPAAVNGNGFASTSRSSMSVAETAKNMLVQHGGRPVLVDQGGWNGGAPGANAKLHLSFKHDALAFYIARLLRPIWSQKITVAGPNGRQIANVSEAVLTTVQRDLISLRTFVEQEHQLFSSPPSDPRAPPQVAAANSAEAASLSALRLLLTQSVEAISFILLLIDYKISDIIAMTDPETQRALLALTYQDLLTKKQGRDIARTLVSAVINQQIGRQLSVDAISDTLQQRCGSFCSADDVILYKAIESIGRAKDTVDPSERTESLRESLRLFIKAAKHLSFDKMKEVCAEYNAMRYPLGSIDLALNCAHEWDPSDRAVSFWLDDLPAGDSRSTAYELRKSCNELVFAALENMDNALNEASNPSRVGGPSYAEIDGLRTNAYNKALSIKDEFFHFALYDWYLSRSMTDQLLEIRTPYLESYLSREPTTLEKSDLLWQFYVRTSRYAAAASILASLAETPAFPLSIHKRVEYLSLAVGNAKSQFPSTRGDAVQFLTDVEEKLEVAQVQIEIFRAIEESELGAEDKRQWLDKVEDRLFTISELYSEFAEPLELLEIVLLIFHVSDHRDPFLVTATWEAILARAQEDSPDRPVDALSVKIADLGRRFHTSDVAFPLPTLANMLEKFSYENRAEGRPGWVPLAFHEAGVAWDVIFGVFDELLTAKVPPWHNPAGLTFLASDATVLLETWLAESSSTHAASPYAVASSFPATEVDTAVGKWLMGLASASGAAGVVAKLQEVQREVRRRY</sequence>
<accession>A0A1Y2FYQ8</accession>
<evidence type="ECO:0000313" key="9">
    <source>
        <dbReference type="Proteomes" id="UP000193467"/>
    </source>
</evidence>
<evidence type="ECO:0000256" key="5">
    <source>
        <dbReference type="SAM" id="MobiDB-lite"/>
    </source>
</evidence>
<comment type="subcellular location">
    <subcellularLocation>
        <location evidence="1">Nucleus</location>
    </subcellularLocation>
</comment>
<dbReference type="Proteomes" id="UP000193467">
    <property type="component" value="Unassembled WGS sequence"/>
</dbReference>
<evidence type="ECO:0000313" key="8">
    <source>
        <dbReference type="EMBL" id="ORY89158.1"/>
    </source>
</evidence>
<dbReference type="InterPro" id="IPR007187">
    <property type="entry name" value="Nucleoporin_Nup133/Nup155_C"/>
</dbReference>
<keyword evidence="9" id="KW-1185">Reference proteome</keyword>
<evidence type="ECO:0000259" key="6">
    <source>
        <dbReference type="Pfam" id="PF03177"/>
    </source>
</evidence>
<dbReference type="GO" id="GO:0044611">
    <property type="term" value="C:nuclear pore inner ring"/>
    <property type="evidence" value="ECO:0007669"/>
    <property type="project" value="TreeGrafter"/>
</dbReference>
<dbReference type="Gene3D" id="1.25.40.440">
    <property type="entry name" value="Nucleoporin, helical domain, central subdomain"/>
    <property type="match status" value="1"/>
</dbReference>
<dbReference type="Gene3D" id="1.20.120.1880">
    <property type="entry name" value="Nucleoporin, helical C-terminal domain"/>
    <property type="match status" value="1"/>
</dbReference>
<proteinExistence type="inferred from homology"/>
<keyword evidence="4" id="KW-0539">Nucleus</keyword>
<dbReference type="FunFam" id="1.25.40.440:FF:000001">
    <property type="entry name" value="Nuclear pore complex subunit"/>
    <property type="match status" value="1"/>
</dbReference>
<evidence type="ECO:0000259" key="7">
    <source>
        <dbReference type="Pfam" id="PF08801"/>
    </source>
</evidence>
<feature type="compositionally biased region" description="Polar residues" evidence="5">
    <location>
        <begin position="31"/>
        <end position="50"/>
    </location>
</feature>
<name>A0A1Y2FYQ8_9BASI</name>
<dbReference type="InterPro" id="IPR004870">
    <property type="entry name" value="Nucleoporin_Nup155"/>
</dbReference>
<dbReference type="GO" id="GO:0000972">
    <property type="term" value="P:transcription-dependent tethering of RNA polymerase II gene DNA at nuclear periphery"/>
    <property type="evidence" value="ECO:0007669"/>
    <property type="project" value="TreeGrafter"/>
</dbReference>
<dbReference type="Pfam" id="PF08801">
    <property type="entry name" value="Nucleoporin_N"/>
    <property type="match status" value="1"/>
</dbReference>
<evidence type="ECO:0000256" key="3">
    <source>
        <dbReference type="ARBA" id="ARBA00022448"/>
    </source>
</evidence>
<dbReference type="STRING" id="106004.A0A1Y2FYQ8"/>
<evidence type="ECO:0000256" key="2">
    <source>
        <dbReference type="ARBA" id="ARBA00007373"/>
    </source>
</evidence>
<protein>
    <submittedName>
        <fullName evidence="8">Non-repetitive/WGA-negative nucleoporin C-terminal-domain-containing protein</fullName>
    </submittedName>
</protein>
<dbReference type="Pfam" id="PF03177">
    <property type="entry name" value="Nucleoporin_C"/>
    <property type="match status" value="1"/>
</dbReference>
<reference evidence="8 9" key="1">
    <citation type="submission" date="2016-07" db="EMBL/GenBank/DDBJ databases">
        <title>Pervasive Adenine N6-methylation of Active Genes in Fungi.</title>
        <authorList>
            <consortium name="DOE Joint Genome Institute"/>
            <person name="Mondo S.J."/>
            <person name="Dannebaum R.O."/>
            <person name="Kuo R.C."/>
            <person name="Labutti K."/>
            <person name="Haridas S."/>
            <person name="Kuo A."/>
            <person name="Salamov A."/>
            <person name="Ahrendt S.R."/>
            <person name="Lipzen A."/>
            <person name="Sullivan W."/>
            <person name="Andreopoulos W.B."/>
            <person name="Clum A."/>
            <person name="Lindquist E."/>
            <person name="Daum C."/>
            <person name="Ramamoorthy G.K."/>
            <person name="Gryganskyi A."/>
            <person name="Culley D."/>
            <person name="Magnuson J.K."/>
            <person name="James T.Y."/>
            <person name="O'Malley M.A."/>
            <person name="Stajich J.E."/>
            <person name="Spatafora J.W."/>
            <person name="Visel A."/>
            <person name="Grigoriev I.V."/>
        </authorList>
    </citation>
    <scope>NUCLEOTIDE SEQUENCE [LARGE SCALE GENOMIC DNA]</scope>
    <source>
        <strain evidence="8 9">62-1032</strain>
    </source>
</reference>
<feature type="compositionally biased region" description="Polar residues" evidence="5">
    <location>
        <begin position="1"/>
        <end position="11"/>
    </location>
</feature>
<feature type="region of interest" description="Disordered" evidence="5">
    <location>
        <begin position="1"/>
        <end position="50"/>
    </location>
</feature>
<feature type="domain" description="Nucleoporin Nup133/Nup155-like N-terminal" evidence="7">
    <location>
        <begin position="93"/>
        <end position="577"/>
    </location>
</feature>
<evidence type="ECO:0000256" key="4">
    <source>
        <dbReference type="ARBA" id="ARBA00023242"/>
    </source>
</evidence>
<dbReference type="Gene3D" id="1.25.40.450">
    <property type="entry name" value="Nucleoporin, helical domain, N-terminal subdomain"/>
    <property type="match status" value="1"/>
</dbReference>
<dbReference type="InterPro" id="IPR042538">
    <property type="entry name" value="Nucleoporin_Nup155_C_3"/>
</dbReference>
<keyword evidence="3" id="KW-0813">Transport</keyword>
<dbReference type="InParanoid" id="A0A1Y2FYQ8"/>
<dbReference type="Gene3D" id="1.20.58.1780">
    <property type="match status" value="1"/>
</dbReference>
<dbReference type="OrthoDB" id="338970at2759"/>
<evidence type="ECO:0000256" key="1">
    <source>
        <dbReference type="ARBA" id="ARBA00004123"/>
    </source>
</evidence>
<comment type="similarity">
    <text evidence="2">Belongs to the non-repetitive/WGA-negative nucleoporin family.</text>
</comment>
<dbReference type="GO" id="GO:0006405">
    <property type="term" value="P:RNA export from nucleus"/>
    <property type="evidence" value="ECO:0007669"/>
    <property type="project" value="TreeGrafter"/>
</dbReference>
<dbReference type="GO" id="GO:0036228">
    <property type="term" value="P:protein localization to nuclear inner membrane"/>
    <property type="evidence" value="ECO:0007669"/>
    <property type="project" value="TreeGrafter"/>
</dbReference>
<dbReference type="PANTHER" id="PTHR10350">
    <property type="entry name" value="NUCLEAR PORE COMPLEX PROTEIN NUP155"/>
    <property type="match status" value="1"/>
</dbReference>
<feature type="compositionally biased region" description="Pro residues" evidence="5">
    <location>
        <begin position="440"/>
        <end position="450"/>
    </location>
</feature>
<dbReference type="GO" id="GO:0006606">
    <property type="term" value="P:protein import into nucleus"/>
    <property type="evidence" value="ECO:0007669"/>
    <property type="project" value="TreeGrafter"/>
</dbReference>
<dbReference type="InterPro" id="IPR042537">
    <property type="entry name" value="Nucleoporin_Nup155_C_2"/>
</dbReference>
<gene>
    <name evidence="8" type="ORF">BCR35DRAFT_300986</name>
</gene>
<dbReference type="FunCoup" id="A0A1Y2FYQ8">
    <property type="interactions" value="812"/>
</dbReference>
<dbReference type="InterPro" id="IPR014908">
    <property type="entry name" value="Nucleoporin_Nup133/Nup155_N"/>
</dbReference>
<feature type="compositionally biased region" description="Low complexity" evidence="5">
    <location>
        <begin position="18"/>
        <end position="30"/>
    </location>
</feature>
<dbReference type="GO" id="GO:0017056">
    <property type="term" value="F:structural constituent of nuclear pore"/>
    <property type="evidence" value="ECO:0007669"/>
    <property type="project" value="InterPro"/>
</dbReference>
<feature type="domain" description="Nucleoporin Nup133/Nup155-like C-terminal" evidence="6">
    <location>
        <begin position="694"/>
        <end position="1327"/>
    </location>
</feature>
<feature type="region of interest" description="Disordered" evidence="5">
    <location>
        <begin position="424"/>
        <end position="451"/>
    </location>
</feature>
<dbReference type="InterPro" id="IPR042533">
    <property type="entry name" value="Nucleoporin_Nup155_C_1"/>
</dbReference>
<dbReference type="EMBL" id="MCGR01000007">
    <property type="protein sequence ID" value="ORY89158.1"/>
    <property type="molecule type" value="Genomic_DNA"/>
</dbReference>
<organism evidence="8 9">
    <name type="scientific">Leucosporidium creatinivorum</name>
    <dbReference type="NCBI Taxonomy" id="106004"/>
    <lineage>
        <taxon>Eukaryota</taxon>
        <taxon>Fungi</taxon>
        <taxon>Dikarya</taxon>
        <taxon>Basidiomycota</taxon>
        <taxon>Pucciniomycotina</taxon>
        <taxon>Microbotryomycetes</taxon>
        <taxon>Leucosporidiales</taxon>
        <taxon>Leucosporidium</taxon>
    </lineage>
</organism>
<dbReference type="PANTHER" id="PTHR10350:SF6">
    <property type="entry name" value="NUCLEAR PORE COMPLEX PROTEIN NUP155"/>
    <property type="match status" value="1"/>
</dbReference>